<dbReference type="InterPro" id="IPR021735">
    <property type="entry name" value="DUF3306"/>
</dbReference>
<organism evidence="2 3">
    <name type="scientific">Acuticoccus sediminis</name>
    <dbReference type="NCBI Taxonomy" id="2184697"/>
    <lineage>
        <taxon>Bacteria</taxon>
        <taxon>Pseudomonadati</taxon>
        <taxon>Pseudomonadota</taxon>
        <taxon>Alphaproteobacteria</taxon>
        <taxon>Hyphomicrobiales</taxon>
        <taxon>Amorphaceae</taxon>
        <taxon>Acuticoccus</taxon>
    </lineage>
</organism>
<feature type="region of interest" description="Disordered" evidence="1">
    <location>
        <begin position="1"/>
        <end position="66"/>
    </location>
</feature>
<evidence type="ECO:0000313" key="2">
    <source>
        <dbReference type="EMBL" id="RAI00203.1"/>
    </source>
</evidence>
<name>A0A8B2NS59_9HYPH</name>
<dbReference type="RefSeq" id="WP_111348868.1">
    <property type="nucleotide sequence ID" value="NZ_QHHQ01000004.1"/>
</dbReference>
<dbReference type="AlphaFoldDB" id="A0A8B2NS59"/>
<reference evidence="2 3" key="1">
    <citation type="submission" date="2018-05" db="EMBL/GenBank/DDBJ databases">
        <title>Acuticoccus sediminis sp. nov., isolated from deep-sea sediment of Indian Ocean.</title>
        <authorList>
            <person name="Liu X."/>
            <person name="Lai Q."/>
            <person name="Du Y."/>
            <person name="Sun F."/>
            <person name="Zhang X."/>
            <person name="Wang S."/>
            <person name="Shao Z."/>
        </authorList>
    </citation>
    <scope>NUCLEOTIDE SEQUENCE [LARGE SCALE GENOMIC DNA]</scope>
    <source>
        <strain evidence="2 3">PTG4-2</strain>
    </source>
</reference>
<evidence type="ECO:0000313" key="3">
    <source>
        <dbReference type="Proteomes" id="UP000249590"/>
    </source>
</evidence>
<sequence>MTGVLERWSRRKRGLEQDPAAEPPLAPEAAEAAEALAPETGGTTETAPAGPESEAEFLERTGLADPDALAPDADFSAYLKGAVPDAIRRRAMRRLWRSNPVFANLDGLVDYAEDYTDAATSPGVLQTAYAIGRGFRRAAARVDAALPADAPAPDTSATTEGMDAPAGSHLSDVAGGGPGAVPGGDARTVDASRTGCGDAAADGLIPASQDGPGGGQPTRGGKGGESAESAANGPTARPAGPPHDGENVADTPVRRAPRMRFEVS</sequence>
<feature type="compositionally biased region" description="Low complexity" evidence="1">
    <location>
        <begin position="27"/>
        <end position="52"/>
    </location>
</feature>
<dbReference type="EMBL" id="QHHQ01000004">
    <property type="protein sequence ID" value="RAI00203.1"/>
    <property type="molecule type" value="Genomic_DNA"/>
</dbReference>
<feature type="compositionally biased region" description="Low complexity" evidence="1">
    <location>
        <begin position="147"/>
        <end position="159"/>
    </location>
</feature>
<feature type="compositionally biased region" description="Gly residues" evidence="1">
    <location>
        <begin position="211"/>
        <end position="224"/>
    </location>
</feature>
<accession>A0A8B2NS59</accession>
<dbReference type="OrthoDB" id="8100830at2"/>
<dbReference type="Proteomes" id="UP000249590">
    <property type="component" value="Unassembled WGS sequence"/>
</dbReference>
<keyword evidence="3" id="KW-1185">Reference proteome</keyword>
<dbReference type="Pfam" id="PF11748">
    <property type="entry name" value="DUF3306"/>
    <property type="match status" value="1"/>
</dbReference>
<gene>
    <name evidence="2" type="ORF">DLJ53_21080</name>
</gene>
<proteinExistence type="predicted"/>
<comment type="caution">
    <text evidence="2">The sequence shown here is derived from an EMBL/GenBank/DDBJ whole genome shotgun (WGS) entry which is preliminary data.</text>
</comment>
<evidence type="ECO:0008006" key="4">
    <source>
        <dbReference type="Google" id="ProtNLM"/>
    </source>
</evidence>
<evidence type="ECO:0000256" key="1">
    <source>
        <dbReference type="SAM" id="MobiDB-lite"/>
    </source>
</evidence>
<feature type="region of interest" description="Disordered" evidence="1">
    <location>
        <begin position="147"/>
        <end position="264"/>
    </location>
</feature>
<protein>
    <recommendedName>
        <fullName evidence="4">DUF3306 domain-containing protein</fullName>
    </recommendedName>
</protein>